<dbReference type="OrthoDB" id="7400976at2"/>
<accession>A0A5B8LH78</accession>
<name>A0A5B8LH78_9SPHN</name>
<dbReference type="AlphaFoldDB" id="A0A5B8LH78"/>
<proteinExistence type="predicted"/>
<protein>
    <submittedName>
        <fullName evidence="1">Uncharacterized protein</fullName>
    </submittedName>
</protein>
<dbReference type="EMBL" id="CP042306">
    <property type="protein sequence ID" value="QDZ06974.1"/>
    <property type="molecule type" value="Genomic_DNA"/>
</dbReference>
<keyword evidence="2" id="KW-1185">Reference proteome</keyword>
<dbReference type="KEGG" id="spai:FPZ24_05335"/>
<dbReference type="RefSeq" id="WP_146570058.1">
    <property type="nucleotide sequence ID" value="NZ_CP042306.1"/>
</dbReference>
<reference evidence="1 2" key="1">
    <citation type="submission" date="2019-07" db="EMBL/GenBank/DDBJ databases">
        <title>Full genome sequence of Sphingomonas sp. 4R-6-7(HKS19).</title>
        <authorList>
            <person name="Im W.-T."/>
        </authorList>
    </citation>
    <scope>NUCLEOTIDE SEQUENCE [LARGE SCALE GENOMIC DNA]</scope>
    <source>
        <strain evidence="1 2">HKS19</strain>
    </source>
</reference>
<organism evidence="1 2">
    <name type="scientific">Sphingomonas panacisoli</name>
    <dbReference type="NCBI Taxonomy" id="1813879"/>
    <lineage>
        <taxon>Bacteria</taxon>
        <taxon>Pseudomonadati</taxon>
        <taxon>Pseudomonadota</taxon>
        <taxon>Alphaproteobacteria</taxon>
        <taxon>Sphingomonadales</taxon>
        <taxon>Sphingomonadaceae</taxon>
        <taxon>Sphingomonas</taxon>
    </lineage>
</organism>
<gene>
    <name evidence="1" type="ORF">FPZ24_05335</name>
</gene>
<evidence type="ECO:0000313" key="1">
    <source>
        <dbReference type="EMBL" id="QDZ06974.1"/>
    </source>
</evidence>
<sequence length="403" mass="43201">MLKGRFPFVIRCLIGLVLVGAGYLAIIRNVAAAWSKADPVSAMSVFGGDARVMARAAQVMMERPAANGSQAAAVALARKALSRDGTAVSAVDTLGLSAALAGNNSVANNWFAYSERLSRRDLPTQLYLLEKAVNDGNVKEALRHYDIALRSANDSGTSLLFPILRNATSDPLIRRELAQTLRGKPIWSSGFLVDLVRNGPDYSAAAELLLDARRGGLPIEPDLDETLLGNLVARGETASAWQYYKSIHPAAARVLIRNGTFKSVGAASTPFDWQLVPGSGVSVELGAGQDDRGLDYRLSPTVVATVARQTLLLPPGRYRLDSVLREASQMLKSGPYWELKCGDERSLASLEMGGPIENSKKFSIDFTVPPKCETQSLALTVRASDDVQGATGLVDSVSVMRLQ</sequence>
<dbReference type="Proteomes" id="UP000315673">
    <property type="component" value="Chromosome"/>
</dbReference>
<evidence type="ECO:0000313" key="2">
    <source>
        <dbReference type="Proteomes" id="UP000315673"/>
    </source>
</evidence>